<name>A0A9Q0HER4_9MAGN</name>
<dbReference type="Proteomes" id="UP001141806">
    <property type="component" value="Unassembled WGS sequence"/>
</dbReference>
<evidence type="ECO:0000313" key="2">
    <source>
        <dbReference type="Proteomes" id="UP001141806"/>
    </source>
</evidence>
<protein>
    <submittedName>
        <fullName evidence="1">Uncharacterized protein</fullName>
    </submittedName>
</protein>
<reference evidence="1" key="1">
    <citation type="journal article" date="2023" name="Plant J.">
        <title>The genome of the king protea, Protea cynaroides.</title>
        <authorList>
            <person name="Chang J."/>
            <person name="Duong T.A."/>
            <person name="Schoeman C."/>
            <person name="Ma X."/>
            <person name="Roodt D."/>
            <person name="Barker N."/>
            <person name="Li Z."/>
            <person name="Van de Peer Y."/>
            <person name="Mizrachi E."/>
        </authorList>
    </citation>
    <scope>NUCLEOTIDE SEQUENCE</scope>
    <source>
        <tissue evidence="1">Young leaves</tissue>
    </source>
</reference>
<gene>
    <name evidence="1" type="ORF">NE237_016408</name>
</gene>
<keyword evidence="2" id="KW-1185">Reference proteome</keyword>
<dbReference type="EMBL" id="JAMYWD010000007">
    <property type="protein sequence ID" value="KAJ4964559.1"/>
    <property type="molecule type" value="Genomic_DNA"/>
</dbReference>
<proteinExistence type="predicted"/>
<dbReference type="AlphaFoldDB" id="A0A9Q0HER4"/>
<evidence type="ECO:0000313" key="1">
    <source>
        <dbReference type="EMBL" id="KAJ4964559.1"/>
    </source>
</evidence>
<sequence length="149" mass="16844">MWMVVPSLTPSGARRDFIQGPPFLFLVGLWRLLESQCKVCGSIVWDSIGHNDLQCLWGECDSSFVVVASGARASHSLEVPSMTMESLELPLLNLMHGLYLIVIGKLILWRIHLLKGRPSHFENLCTTLPSRFDVRSRGIISDRPRYCFT</sequence>
<accession>A0A9Q0HER4</accession>
<comment type="caution">
    <text evidence="1">The sequence shown here is derived from an EMBL/GenBank/DDBJ whole genome shotgun (WGS) entry which is preliminary data.</text>
</comment>
<organism evidence="1 2">
    <name type="scientific">Protea cynaroides</name>
    <dbReference type="NCBI Taxonomy" id="273540"/>
    <lineage>
        <taxon>Eukaryota</taxon>
        <taxon>Viridiplantae</taxon>
        <taxon>Streptophyta</taxon>
        <taxon>Embryophyta</taxon>
        <taxon>Tracheophyta</taxon>
        <taxon>Spermatophyta</taxon>
        <taxon>Magnoliopsida</taxon>
        <taxon>Proteales</taxon>
        <taxon>Proteaceae</taxon>
        <taxon>Protea</taxon>
    </lineage>
</organism>